<dbReference type="Proteomes" id="UP000183385">
    <property type="component" value="Unassembled WGS sequence"/>
</dbReference>
<feature type="region of interest" description="Disordered" evidence="1">
    <location>
        <begin position="21"/>
        <end position="57"/>
    </location>
</feature>
<gene>
    <name evidence="3" type="ORF">SAMN05216577_10577</name>
</gene>
<feature type="signal peptide" evidence="2">
    <location>
        <begin position="1"/>
        <end position="16"/>
    </location>
</feature>
<organism evidence="3 4">
    <name type="scientific">Pseudomonas citronellolis</name>
    <dbReference type="NCBI Taxonomy" id="53408"/>
    <lineage>
        <taxon>Bacteria</taxon>
        <taxon>Pseudomonadati</taxon>
        <taxon>Pseudomonadota</taxon>
        <taxon>Gammaproteobacteria</taxon>
        <taxon>Pseudomonadales</taxon>
        <taxon>Pseudomonadaceae</taxon>
        <taxon>Pseudomonas</taxon>
    </lineage>
</organism>
<keyword evidence="4" id="KW-1185">Reference proteome</keyword>
<dbReference type="EMBL" id="FOLS01000005">
    <property type="protein sequence ID" value="SFC37978.1"/>
    <property type="molecule type" value="Genomic_DNA"/>
</dbReference>
<name>A0AAQ1KEI1_9PSED</name>
<evidence type="ECO:0000313" key="3">
    <source>
        <dbReference type="EMBL" id="SFC37978.1"/>
    </source>
</evidence>
<feature type="chain" id="PRO_5043028749" evidence="2">
    <location>
        <begin position="17"/>
        <end position="57"/>
    </location>
</feature>
<protein>
    <submittedName>
        <fullName evidence="3">Uncharacterized protein</fullName>
    </submittedName>
</protein>
<evidence type="ECO:0000256" key="2">
    <source>
        <dbReference type="SAM" id="SignalP"/>
    </source>
</evidence>
<feature type="compositionally biased region" description="Polar residues" evidence="1">
    <location>
        <begin position="21"/>
        <end position="32"/>
    </location>
</feature>
<comment type="caution">
    <text evidence="3">The sequence shown here is derived from an EMBL/GenBank/DDBJ whole genome shotgun (WGS) entry which is preliminary data.</text>
</comment>
<evidence type="ECO:0000313" key="4">
    <source>
        <dbReference type="Proteomes" id="UP000183385"/>
    </source>
</evidence>
<accession>A0AAQ1KEI1</accession>
<dbReference type="RefSeq" id="WP_159458824.1">
    <property type="nucleotide sequence ID" value="NZ_BGPP01000003.1"/>
</dbReference>
<proteinExistence type="predicted"/>
<sequence length="57" mass="6238">MGRTIIALLTTLLALAGAGCSSQSCDPGQPRSSIDRDTRQQIPRQQIDPRVQSLPRY</sequence>
<keyword evidence="2" id="KW-0732">Signal</keyword>
<feature type="compositionally biased region" description="Low complexity" evidence="1">
    <location>
        <begin position="40"/>
        <end position="50"/>
    </location>
</feature>
<dbReference type="AlphaFoldDB" id="A0AAQ1KEI1"/>
<evidence type="ECO:0000256" key="1">
    <source>
        <dbReference type="SAM" id="MobiDB-lite"/>
    </source>
</evidence>
<reference evidence="3 4" key="1">
    <citation type="submission" date="2016-10" db="EMBL/GenBank/DDBJ databases">
        <authorList>
            <person name="Varghese N."/>
            <person name="Submissions S."/>
        </authorList>
    </citation>
    <scope>NUCLEOTIDE SEQUENCE [LARGE SCALE GENOMIC DNA]</scope>
    <source>
        <strain evidence="3 4">LMG 18378</strain>
    </source>
</reference>
<dbReference type="PROSITE" id="PS51257">
    <property type="entry name" value="PROKAR_LIPOPROTEIN"/>
    <property type="match status" value="1"/>
</dbReference>